<reference evidence="1 2" key="1">
    <citation type="submission" date="2023-02" db="EMBL/GenBank/DDBJ databases">
        <title>LHISI_Scaffold_Assembly.</title>
        <authorList>
            <person name="Stuart O.P."/>
            <person name="Cleave R."/>
            <person name="Magrath M.J.L."/>
            <person name="Mikheyev A.S."/>
        </authorList>
    </citation>
    <scope>NUCLEOTIDE SEQUENCE [LARGE SCALE GENOMIC DNA]</scope>
    <source>
        <strain evidence="1">Daus_M_001</strain>
        <tissue evidence="1">Leg muscle</tissue>
    </source>
</reference>
<comment type="caution">
    <text evidence="1">The sequence shown here is derived from an EMBL/GenBank/DDBJ whole genome shotgun (WGS) entry which is preliminary data.</text>
</comment>
<name>A0ABQ9I7G6_9NEOP</name>
<organism evidence="1 2">
    <name type="scientific">Dryococelus australis</name>
    <dbReference type="NCBI Taxonomy" id="614101"/>
    <lineage>
        <taxon>Eukaryota</taxon>
        <taxon>Metazoa</taxon>
        <taxon>Ecdysozoa</taxon>
        <taxon>Arthropoda</taxon>
        <taxon>Hexapoda</taxon>
        <taxon>Insecta</taxon>
        <taxon>Pterygota</taxon>
        <taxon>Neoptera</taxon>
        <taxon>Polyneoptera</taxon>
        <taxon>Phasmatodea</taxon>
        <taxon>Verophasmatodea</taxon>
        <taxon>Anareolatae</taxon>
        <taxon>Phasmatidae</taxon>
        <taxon>Eurycanthinae</taxon>
        <taxon>Dryococelus</taxon>
    </lineage>
</organism>
<sequence>MFLLAKKLYSGGVNDTVISFNEGNFGRFKVLQELDISPGPNAVNTFKFLDKVRIQKSHCAAELSTKKAKVHKRKRLLKDN</sequence>
<dbReference type="EMBL" id="JARBHB010000002">
    <property type="protein sequence ID" value="KAJ8891908.1"/>
    <property type="molecule type" value="Genomic_DNA"/>
</dbReference>
<protein>
    <submittedName>
        <fullName evidence="1">Uncharacterized protein</fullName>
    </submittedName>
</protein>
<accession>A0ABQ9I7G6</accession>
<evidence type="ECO:0000313" key="2">
    <source>
        <dbReference type="Proteomes" id="UP001159363"/>
    </source>
</evidence>
<proteinExistence type="predicted"/>
<gene>
    <name evidence="1" type="ORF">PR048_004464</name>
</gene>
<dbReference type="Proteomes" id="UP001159363">
    <property type="component" value="Chromosome 2"/>
</dbReference>
<evidence type="ECO:0000313" key="1">
    <source>
        <dbReference type="EMBL" id="KAJ8891908.1"/>
    </source>
</evidence>
<keyword evidence="2" id="KW-1185">Reference proteome</keyword>